<evidence type="ECO:0000256" key="1">
    <source>
        <dbReference type="SAM" id="Phobius"/>
    </source>
</evidence>
<keyword evidence="1" id="KW-0472">Membrane</keyword>
<feature type="transmembrane region" description="Helical" evidence="1">
    <location>
        <begin position="378"/>
        <end position="402"/>
    </location>
</feature>
<accession>A0ABR8YYM6</accession>
<dbReference type="Proteomes" id="UP000661894">
    <property type="component" value="Unassembled WGS sequence"/>
</dbReference>
<gene>
    <name evidence="3" type="ORF">H9624_01010</name>
</gene>
<evidence type="ECO:0000313" key="4">
    <source>
        <dbReference type="Proteomes" id="UP000661894"/>
    </source>
</evidence>
<keyword evidence="1" id="KW-0812">Transmembrane</keyword>
<proteinExistence type="predicted"/>
<dbReference type="RefSeq" id="WP_372435116.1">
    <property type="nucleotide sequence ID" value="NZ_JACSPO010000001.1"/>
</dbReference>
<keyword evidence="4" id="KW-1185">Reference proteome</keyword>
<dbReference type="InterPro" id="IPR012429">
    <property type="entry name" value="HGSNAT_cat"/>
</dbReference>
<evidence type="ECO:0000313" key="3">
    <source>
        <dbReference type="EMBL" id="MBD8060898.1"/>
    </source>
</evidence>
<keyword evidence="1" id="KW-1133">Transmembrane helix</keyword>
<feature type="transmembrane region" description="Helical" evidence="1">
    <location>
        <begin position="161"/>
        <end position="183"/>
    </location>
</feature>
<name>A0ABR8YYM6_9MICO</name>
<feature type="transmembrane region" description="Helical" evidence="1">
    <location>
        <begin position="135"/>
        <end position="154"/>
    </location>
</feature>
<feature type="transmembrane region" description="Helical" evidence="1">
    <location>
        <begin position="414"/>
        <end position="435"/>
    </location>
</feature>
<organism evidence="3 4">
    <name type="scientific">Oceanitalea stevensii</name>
    <dbReference type="NCBI Taxonomy" id="2763072"/>
    <lineage>
        <taxon>Bacteria</taxon>
        <taxon>Bacillati</taxon>
        <taxon>Actinomycetota</taxon>
        <taxon>Actinomycetes</taxon>
        <taxon>Micrococcales</taxon>
        <taxon>Bogoriellaceae</taxon>
        <taxon>Georgenia</taxon>
    </lineage>
</organism>
<dbReference type="EMBL" id="JACSPO010000001">
    <property type="protein sequence ID" value="MBD8060898.1"/>
    <property type="molecule type" value="Genomic_DNA"/>
</dbReference>
<protein>
    <submittedName>
        <fullName evidence="3">DUF1624 domain-containing protein</fullName>
    </submittedName>
</protein>
<feature type="transmembrane region" description="Helical" evidence="1">
    <location>
        <begin position="81"/>
        <end position="99"/>
    </location>
</feature>
<comment type="caution">
    <text evidence="3">The sequence shown here is derived from an EMBL/GenBank/DDBJ whole genome shotgun (WGS) entry which is preliminary data.</text>
</comment>
<evidence type="ECO:0000259" key="2">
    <source>
        <dbReference type="Pfam" id="PF07786"/>
    </source>
</evidence>
<feature type="transmembrane region" description="Helical" evidence="1">
    <location>
        <begin position="226"/>
        <end position="247"/>
    </location>
</feature>
<reference evidence="3 4" key="1">
    <citation type="submission" date="2020-08" db="EMBL/GenBank/DDBJ databases">
        <title>A Genomic Blueprint of the Chicken Gut Microbiome.</title>
        <authorList>
            <person name="Gilroy R."/>
            <person name="Ravi A."/>
            <person name="Getino M."/>
            <person name="Pursley I."/>
            <person name="Horton D.L."/>
            <person name="Alikhan N.-F."/>
            <person name="Baker D."/>
            <person name="Gharbi K."/>
            <person name="Hall N."/>
            <person name="Watson M."/>
            <person name="Adriaenssens E.M."/>
            <person name="Foster-Nyarko E."/>
            <person name="Jarju S."/>
            <person name="Secka A."/>
            <person name="Antonio M."/>
            <person name="Oren A."/>
            <person name="Chaudhuri R."/>
            <person name="La Ragione R.M."/>
            <person name="Hildebrand F."/>
            <person name="Pallen M.J."/>
        </authorList>
    </citation>
    <scope>NUCLEOTIDE SEQUENCE [LARGE SCALE GENOMIC DNA]</scope>
    <source>
        <strain evidence="3 4">Sa1BUA1</strain>
    </source>
</reference>
<feature type="transmembrane region" description="Helical" evidence="1">
    <location>
        <begin position="189"/>
        <end position="214"/>
    </location>
</feature>
<feature type="transmembrane region" description="Helical" evidence="1">
    <location>
        <begin position="111"/>
        <end position="129"/>
    </location>
</feature>
<feature type="transmembrane region" description="Helical" evidence="1">
    <location>
        <begin position="354"/>
        <end position="371"/>
    </location>
</feature>
<dbReference type="Pfam" id="PF07786">
    <property type="entry name" value="HGSNAT_cat"/>
    <property type="match status" value="1"/>
</dbReference>
<feature type="transmembrane region" description="Helical" evidence="1">
    <location>
        <begin position="39"/>
        <end position="61"/>
    </location>
</feature>
<feature type="domain" description="Heparan-alpha-glucosaminide N-acetyltransferase catalytic" evidence="2">
    <location>
        <begin position="38"/>
        <end position="223"/>
    </location>
</feature>
<sequence length="469" mass="48416">MTTTLPLPPRPDTLVTSLAPPAAHPRAGRLRTFGRAPRVVALDIARGIAVLGMAAAHTAALPGELRWDAPSTWVELVNGRSSILFALLAGISIAIMTGRTRVPTGAALAHARLRLVARGLVIFVVGLVLELLGTSIAVILTFYGAVYAVAILFVGMRVSSVLVWAASLAVAGPALVGGLMALAPSSFGSGITFVLEGTYSIVVWTALMLAGLALGRLDVTRRRTAALALAAGVVLSTVGYTVGGFWGEDQYGDDSSWFSSGSESAVLDEWYEPEVVPGDEADLTGLVCEDYGDGYLSCYPEDDYTDVAGDELAFEEDGSGWATYADAVASADVGGTMRSAFLSSSPHSGGTMEILGSGGLALALVGLLLLTGEALRYVLLPVAAVGTMPLTAYTAHVVAIWAVTGPGGWSQPPLLFWSLAAGLLLGCTVWALLVGRGPLERLTARVSARLAPRPVTVGPAGLEPTTSAV</sequence>